<dbReference type="Pfam" id="PF03795">
    <property type="entry name" value="YCII"/>
    <property type="match status" value="1"/>
</dbReference>
<feature type="domain" description="YCII-related" evidence="2">
    <location>
        <begin position="69"/>
        <end position="139"/>
    </location>
</feature>
<gene>
    <name evidence="3" type="ORF">SAMN04488006_2907</name>
</gene>
<sequence>MKNIFLLILLSVISFSCCGSKKIVNETQQSIDTVYDEILVKKLGADDYGMKKYIIAFLKKGPYKSIDSTAADKLQRAHLDNITKLAKEGKLVLAGPFLGNEDLRGIYIFNVETIEEAKKLTQSDPAIQAGILTMELKEWYGSAALILLNDLHKKVSKIEI</sequence>
<evidence type="ECO:0000313" key="4">
    <source>
        <dbReference type="Proteomes" id="UP000199312"/>
    </source>
</evidence>
<dbReference type="AlphaFoldDB" id="A0A1I6SCG7"/>
<evidence type="ECO:0000256" key="1">
    <source>
        <dbReference type="ARBA" id="ARBA00007689"/>
    </source>
</evidence>
<name>A0A1I6SCG7_9FLAO</name>
<evidence type="ECO:0000313" key="3">
    <source>
        <dbReference type="EMBL" id="SFS74428.1"/>
    </source>
</evidence>
<dbReference type="InterPro" id="IPR011008">
    <property type="entry name" value="Dimeric_a/b-barrel"/>
</dbReference>
<protein>
    <submittedName>
        <fullName evidence="3">Uncharacterized conserved protein YciI, contains a putative active-site phosphohistidine</fullName>
    </submittedName>
</protein>
<dbReference type="OrthoDB" id="8481699at2"/>
<proteinExistence type="inferred from homology"/>
<evidence type="ECO:0000259" key="2">
    <source>
        <dbReference type="Pfam" id="PF03795"/>
    </source>
</evidence>
<dbReference type="RefSeq" id="WP_090228869.1">
    <property type="nucleotide sequence ID" value="NZ_FOZP01000008.1"/>
</dbReference>
<keyword evidence="4" id="KW-1185">Reference proteome</keyword>
<dbReference type="Proteomes" id="UP000199312">
    <property type="component" value="Unassembled WGS sequence"/>
</dbReference>
<organism evidence="3 4">
    <name type="scientific">Lutibacter maritimus</name>
    <dbReference type="NCBI Taxonomy" id="593133"/>
    <lineage>
        <taxon>Bacteria</taxon>
        <taxon>Pseudomonadati</taxon>
        <taxon>Bacteroidota</taxon>
        <taxon>Flavobacteriia</taxon>
        <taxon>Flavobacteriales</taxon>
        <taxon>Flavobacteriaceae</taxon>
        <taxon>Lutibacter</taxon>
    </lineage>
</organism>
<accession>A0A1I6SCG7</accession>
<comment type="similarity">
    <text evidence="1">Belongs to the YciI family.</text>
</comment>
<reference evidence="4" key="1">
    <citation type="submission" date="2016-10" db="EMBL/GenBank/DDBJ databases">
        <authorList>
            <person name="Varghese N."/>
            <person name="Submissions S."/>
        </authorList>
    </citation>
    <scope>NUCLEOTIDE SEQUENCE [LARGE SCALE GENOMIC DNA]</scope>
    <source>
        <strain evidence="4">DSM 24450</strain>
    </source>
</reference>
<dbReference type="EMBL" id="FOZP01000008">
    <property type="protein sequence ID" value="SFS74428.1"/>
    <property type="molecule type" value="Genomic_DNA"/>
</dbReference>
<dbReference type="STRING" id="593133.SAMN04488006_2907"/>
<dbReference type="PROSITE" id="PS51257">
    <property type="entry name" value="PROKAR_LIPOPROTEIN"/>
    <property type="match status" value="1"/>
</dbReference>
<dbReference type="Gene3D" id="3.30.70.1060">
    <property type="entry name" value="Dimeric alpha+beta barrel"/>
    <property type="match status" value="1"/>
</dbReference>
<dbReference type="InterPro" id="IPR005545">
    <property type="entry name" value="YCII"/>
</dbReference>
<dbReference type="SUPFAM" id="SSF54909">
    <property type="entry name" value="Dimeric alpha+beta barrel"/>
    <property type="match status" value="1"/>
</dbReference>